<dbReference type="GO" id="GO:0010224">
    <property type="term" value="P:response to UV-B"/>
    <property type="evidence" value="ECO:0007669"/>
    <property type="project" value="TreeGrafter"/>
</dbReference>
<evidence type="ECO:0000313" key="3">
    <source>
        <dbReference type="Proteomes" id="UP001162972"/>
    </source>
</evidence>
<organism evidence="2 3">
    <name type="scientific">Salix udensis</name>
    <dbReference type="NCBI Taxonomy" id="889485"/>
    <lineage>
        <taxon>Eukaryota</taxon>
        <taxon>Viridiplantae</taxon>
        <taxon>Streptophyta</taxon>
        <taxon>Embryophyta</taxon>
        <taxon>Tracheophyta</taxon>
        <taxon>Spermatophyta</taxon>
        <taxon>Magnoliopsida</taxon>
        <taxon>eudicotyledons</taxon>
        <taxon>Gunneridae</taxon>
        <taxon>Pentapetalae</taxon>
        <taxon>rosids</taxon>
        <taxon>fabids</taxon>
        <taxon>Malpighiales</taxon>
        <taxon>Salicaceae</taxon>
        <taxon>Saliceae</taxon>
        <taxon>Salix</taxon>
    </lineage>
</organism>
<proteinExistence type="predicted"/>
<dbReference type="Proteomes" id="UP001162972">
    <property type="component" value="Chromosome 12"/>
</dbReference>
<dbReference type="InterPro" id="IPR015943">
    <property type="entry name" value="WD40/YVTN_repeat-like_dom_sf"/>
</dbReference>
<dbReference type="PANTHER" id="PTHR45389">
    <property type="entry name" value="WD REPEAT-CONTAINING PROTEIN RUP1"/>
    <property type="match status" value="1"/>
</dbReference>
<name>A0AAD6P5M2_9ROSI</name>
<feature type="region of interest" description="Disordered" evidence="1">
    <location>
        <begin position="1"/>
        <end position="32"/>
    </location>
</feature>
<comment type="caution">
    <text evidence="2">The sequence shown here is derived from an EMBL/GenBank/DDBJ whole genome shotgun (WGS) entry which is preliminary data.</text>
</comment>
<dbReference type="EMBL" id="JAPFFJ010000010">
    <property type="protein sequence ID" value="KAJ6417687.1"/>
    <property type="molecule type" value="Genomic_DNA"/>
</dbReference>
<gene>
    <name evidence="2" type="ORF">OIU84_001128</name>
</gene>
<dbReference type="AlphaFoldDB" id="A0AAD6P5M2"/>
<dbReference type="PANTHER" id="PTHR45389:SF1">
    <property type="entry name" value="WD REPEAT-CONTAINING PROTEIN RUP1"/>
    <property type="match status" value="1"/>
</dbReference>
<accession>A0AAD6P5M2</accession>
<dbReference type="InterPro" id="IPR044616">
    <property type="entry name" value="RUP1/2"/>
</dbReference>
<reference evidence="2 3" key="1">
    <citation type="journal article" date="2023" name="Int. J. Mol. Sci.">
        <title>De Novo Assembly and Annotation of 11 Diverse Shrub Willow (Salix) Genomes Reveals Novel Gene Organization in Sex-Linked Regions.</title>
        <authorList>
            <person name="Hyden B."/>
            <person name="Feng K."/>
            <person name="Yates T.B."/>
            <person name="Jawdy S."/>
            <person name="Cereghino C."/>
            <person name="Smart L.B."/>
            <person name="Muchero W."/>
        </authorList>
    </citation>
    <scope>NUCLEOTIDE SEQUENCE [LARGE SCALE GENOMIC DNA]</scope>
    <source>
        <tissue evidence="2">Shoot tip</tissue>
    </source>
</reference>
<sequence length="155" mass="17167">MKNFPTKLHPHSQYHRTQESQNQETEAIEEQEEEKARCEWDFSLTTIVSSGGAADNISTPAISDALGVIEFDQTNSTIATGGIARKIRIYKLQSLLPHENTGQDQVRGTTCLDHARACDYYICTPAKLSSIRWKPGSYGAGRSRVRGLRRGGDGI</sequence>
<protein>
    <submittedName>
        <fullName evidence="2">Uncharacterized protein</fullName>
    </submittedName>
</protein>
<evidence type="ECO:0000256" key="1">
    <source>
        <dbReference type="SAM" id="MobiDB-lite"/>
    </source>
</evidence>
<keyword evidence="3" id="KW-1185">Reference proteome</keyword>
<dbReference type="Gene3D" id="2.130.10.10">
    <property type="entry name" value="YVTN repeat-like/Quinoprotein amine dehydrogenase"/>
    <property type="match status" value="1"/>
</dbReference>
<evidence type="ECO:0000313" key="2">
    <source>
        <dbReference type="EMBL" id="KAJ6417687.1"/>
    </source>
</evidence>